<feature type="domain" description="BTB" evidence="9">
    <location>
        <begin position="31"/>
        <end position="97"/>
    </location>
</feature>
<feature type="region of interest" description="Disordered" evidence="8">
    <location>
        <begin position="623"/>
        <end position="732"/>
    </location>
</feature>
<dbReference type="Gene3D" id="3.30.710.10">
    <property type="entry name" value="Potassium Channel Kv1.1, Chain A"/>
    <property type="match status" value="1"/>
</dbReference>
<feature type="domain" description="C2H2-type" evidence="10">
    <location>
        <begin position="534"/>
        <end position="562"/>
    </location>
</feature>
<name>A0AAJ7E695_PAPXU</name>
<reference evidence="11" key="1">
    <citation type="submission" date="2025-08" db="UniProtKB">
        <authorList>
            <consortium name="RefSeq"/>
        </authorList>
    </citation>
    <scope>IDENTIFICATION</scope>
</reference>
<evidence type="ECO:0000259" key="10">
    <source>
        <dbReference type="PROSITE" id="PS50157"/>
    </source>
</evidence>
<dbReference type="PROSITE" id="PS50157">
    <property type="entry name" value="ZINC_FINGER_C2H2_2"/>
    <property type="match status" value="5"/>
</dbReference>
<feature type="compositionally biased region" description="Basic and acidic residues" evidence="8">
    <location>
        <begin position="297"/>
        <end position="307"/>
    </location>
</feature>
<keyword evidence="4 7" id="KW-0863">Zinc-finger</keyword>
<dbReference type="InterPro" id="IPR011333">
    <property type="entry name" value="SKP1/BTB/POZ_sf"/>
</dbReference>
<accession>A0AAJ7E695</accession>
<dbReference type="InterPro" id="IPR036236">
    <property type="entry name" value="Znf_C2H2_sf"/>
</dbReference>
<evidence type="ECO:0000256" key="5">
    <source>
        <dbReference type="ARBA" id="ARBA00022833"/>
    </source>
</evidence>
<dbReference type="GO" id="GO:0048666">
    <property type="term" value="P:neuron development"/>
    <property type="evidence" value="ECO:0007669"/>
    <property type="project" value="UniProtKB-ARBA"/>
</dbReference>
<protein>
    <submittedName>
        <fullName evidence="11">Uncharacterized protein LOC106115757 isoform X1</fullName>
    </submittedName>
</protein>
<feature type="domain" description="C2H2-type" evidence="10">
    <location>
        <begin position="771"/>
        <end position="798"/>
    </location>
</feature>
<feature type="compositionally biased region" description="Basic and acidic residues" evidence="8">
    <location>
        <begin position="676"/>
        <end position="691"/>
    </location>
</feature>
<keyword evidence="2" id="KW-0479">Metal-binding</keyword>
<dbReference type="PANTHER" id="PTHR23110">
    <property type="entry name" value="BTB DOMAIN TRANSCRIPTION FACTOR"/>
    <property type="match status" value="1"/>
</dbReference>
<dbReference type="SUPFAM" id="SSF54695">
    <property type="entry name" value="POZ domain"/>
    <property type="match status" value="1"/>
</dbReference>
<feature type="domain" description="C2H2-type" evidence="10">
    <location>
        <begin position="743"/>
        <end position="770"/>
    </location>
</feature>
<feature type="domain" description="C2H2-type" evidence="10">
    <location>
        <begin position="799"/>
        <end position="826"/>
    </location>
</feature>
<evidence type="ECO:0000256" key="2">
    <source>
        <dbReference type="ARBA" id="ARBA00022723"/>
    </source>
</evidence>
<dbReference type="SUPFAM" id="SSF57667">
    <property type="entry name" value="beta-beta-alpha zinc fingers"/>
    <property type="match status" value="3"/>
</dbReference>
<dbReference type="PROSITE" id="PS00028">
    <property type="entry name" value="ZINC_FINGER_C2H2_1"/>
    <property type="match status" value="6"/>
</dbReference>
<dbReference type="PANTHER" id="PTHR23110:SF104">
    <property type="entry name" value="MATERNAL GENE REQUIRED FOR MEIOSIS, ISOFORM H"/>
    <property type="match status" value="1"/>
</dbReference>
<feature type="compositionally biased region" description="Low complexity" evidence="8">
    <location>
        <begin position="695"/>
        <end position="705"/>
    </location>
</feature>
<dbReference type="Pfam" id="PF00096">
    <property type="entry name" value="zf-C2H2"/>
    <property type="match status" value="3"/>
</dbReference>
<feature type="compositionally biased region" description="Basic and acidic residues" evidence="8">
    <location>
        <begin position="142"/>
        <end position="212"/>
    </location>
</feature>
<keyword evidence="5" id="KW-0862">Zinc</keyword>
<dbReference type="GO" id="GO:0048513">
    <property type="term" value="P:animal organ development"/>
    <property type="evidence" value="ECO:0007669"/>
    <property type="project" value="UniProtKB-ARBA"/>
</dbReference>
<dbReference type="GO" id="GO:0003006">
    <property type="term" value="P:developmental process involved in reproduction"/>
    <property type="evidence" value="ECO:0007669"/>
    <property type="project" value="UniProtKB-ARBA"/>
</dbReference>
<keyword evidence="3" id="KW-0677">Repeat</keyword>
<sequence>MGSEHYCLRWNNHQSNLLGVFSQLLHDESLVDVTLACSEGASIRAHKVVLSACSSYFRSLFVDHPSRHPIVILKDVGLEELRTLVDFMYKGEVNVQYCQLPALLKTAESLQVKGLAEMTTLSAAGIDTRNVQEPMEESQPQDMRECTEPHERLEDREIREKEERREAKELRERECKESRDGREIHTRDSREGLGRDLQRDREQRERERELREPRDLRDLRDSRECRDLRESREIRDSRENREPRDLRDIRDPRDLREGRDPREGPDTSPPRISPLLSVRRFRSETSIEAPTAIHPSIPKDEPPDEPIRPPSTEDDTISIRSNGDNIVGAAIIRKLWRGFSSTYQGINMTINSHSSGSVLGPRYSPVEQRLSVLNALPHPGLPHPSHASLPSPRNEPIAGPSGLPPVQQVPLSLKKEIDWDRSNEDKLGEASTDYRMPHETMCLDMTCGSPSIPSPIPPRSPTALPLWSPLLALQACRLRRYLSDDCMAYQSRHLLHAERRRCGVCLASFPSAWLLERHAALQHASQTACDDKPFVCEQCGQSYRYRSAYVKHREQNHRARLPADKLFTCDVCGMQFRYLKSFKKHRLNHTLERLHTKNTEPVEGIDQVTSTNEVFGRCGEMDLSIKTRNRPEANRTPPIEVIGDAEQDSTVDSNGPTDSIVTVDDSTDCRNSSAESENKRDADTPVSERRRVPVSFASISSMADSSESESRTDSNRLESSSSHSGILGFLQSDDRQRDRERRFACPFCGKCVRSKENLKLHVRKHTGERPFVCLFCGRAFGGKSDLTRHLRIHTGERPYHCEACGKCFARADYLSKHLTTHVHNAR</sequence>
<dbReference type="FunFam" id="3.30.160.60:FF:000624">
    <property type="entry name" value="zinc finger protein 697"/>
    <property type="match status" value="1"/>
</dbReference>
<dbReference type="SMART" id="SM00225">
    <property type="entry name" value="BTB"/>
    <property type="match status" value="1"/>
</dbReference>
<evidence type="ECO:0000256" key="7">
    <source>
        <dbReference type="PROSITE-ProRule" id="PRU00042"/>
    </source>
</evidence>
<dbReference type="Proteomes" id="UP000694872">
    <property type="component" value="Unplaced"/>
</dbReference>
<evidence type="ECO:0000259" key="9">
    <source>
        <dbReference type="PROSITE" id="PS50097"/>
    </source>
</evidence>
<dbReference type="PROSITE" id="PS50097">
    <property type="entry name" value="BTB"/>
    <property type="match status" value="1"/>
</dbReference>
<dbReference type="Pfam" id="PF00651">
    <property type="entry name" value="BTB"/>
    <property type="match status" value="1"/>
</dbReference>
<evidence type="ECO:0000256" key="1">
    <source>
        <dbReference type="ARBA" id="ARBA00004123"/>
    </source>
</evidence>
<dbReference type="GO" id="GO:0008270">
    <property type="term" value="F:zinc ion binding"/>
    <property type="evidence" value="ECO:0007669"/>
    <property type="project" value="UniProtKB-KW"/>
</dbReference>
<dbReference type="InterPro" id="IPR000210">
    <property type="entry name" value="BTB/POZ_dom"/>
</dbReference>
<evidence type="ECO:0000256" key="4">
    <source>
        <dbReference type="ARBA" id="ARBA00022771"/>
    </source>
</evidence>
<organism evidence="11">
    <name type="scientific">Papilio xuthus</name>
    <name type="common">Asian swallowtail butterfly</name>
    <dbReference type="NCBI Taxonomy" id="66420"/>
    <lineage>
        <taxon>Eukaryota</taxon>
        <taxon>Metazoa</taxon>
        <taxon>Ecdysozoa</taxon>
        <taxon>Arthropoda</taxon>
        <taxon>Hexapoda</taxon>
        <taxon>Insecta</taxon>
        <taxon>Pterygota</taxon>
        <taxon>Neoptera</taxon>
        <taxon>Endopterygota</taxon>
        <taxon>Lepidoptera</taxon>
        <taxon>Glossata</taxon>
        <taxon>Ditrysia</taxon>
        <taxon>Papilionoidea</taxon>
        <taxon>Papilionidae</taxon>
        <taxon>Papilioninae</taxon>
        <taxon>Papilio</taxon>
    </lineage>
</organism>
<gene>
    <name evidence="11" type="primary">LOC106115757</name>
</gene>
<feature type="compositionally biased region" description="Basic and acidic residues" evidence="8">
    <location>
        <begin position="236"/>
        <end position="265"/>
    </location>
</feature>
<dbReference type="FunFam" id="3.30.160.60:FF:002343">
    <property type="entry name" value="Zinc finger protein 33A"/>
    <property type="match status" value="1"/>
</dbReference>
<feature type="region of interest" description="Disordered" evidence="8">
    <location>
        <begin position="378"/>
        <end position="406"/>
    </location>
</feature>
<evidence type="ECO:0000313" key="11">
    <source>
        <dbReference type="RefSeq" id="XP_013164715.1"/>
    </source>
</evidence>
<proteinExistence type="predicted"/>
<dbReference type="InterPro" id="IPR051095">
    <property type="entry name" value="Dros_DevTransReg"/>
</dbReference>
<dbReference type="KEGG" id="pxu:106115757"/>
<evidence type="ECO:0000256" key="6">
    <source>
        <dbReference type="ARBA" id="ARBA00023242"/>
    </source>
</evidence>
<dbReference type="Gene3D" id="3.30.160.60">
    <property type="entry name" value="Classic Zinc Finger"/>
    <property type="match status" value="4"/>
</dbReference>
<keyword evidence="6" id="KW-0539">Nucleus</keyword>
<comment type="subcellular location">
    <subcellularLocation>
        <location evidence="1">Nucleus</location>
    </subcellularLocation>
</comment>
<feature type="domain" description="C2H2-type" evidence="10">
    <location>
        <begin position="567"/>
        <end position="594"/>
    </location>
</feature>
<evidence type="ECO:0000256" key="8">
    <source>
        <dbReference type="SAM" id="MobiDB-lite"/>
    </source>
</evidence>
<dbReference type="GeneID" id="106115757"/>
<dbReference type="SMART" id="SM00355">
    <property type="entry name" value="ZnF_C2H2"/>
    <property type="match status" value="6"/>
</dbReference>
<feature type="compositionally biased region" description="Low complexity" evidence="8">
    <location>
        <begin position="378"/>
        <end position="392"/>
    </location>
</feature>
<evidence type="ECO:0000256" key="3">
    <source>
        <dbReference type="ARBA" id="ARBA00022737"/>
    </source>
</evidence>
<dbReference type="GO" id="GO:0006357">
    <property type="term" value="P:regulation of transcription by RNA polymerase II"/>
    <property type="evidence" value="ECO:0007669"/>
    <property type="project" value="TreeGrafter"/>
</dbReference>
<dbReference type="AlphaFoldDB" id="A0AAJ7E695"/>
<feature type="region of interest" description="Disordered" evidence="8">
    <location>
        <begin position="126"/>
        <end position="212"/>
    </location>
</feature>
<dbReference type="InterPro" id="IPR013087">
    <property type="entry name" value="Znf_C2H2_type"/>
</dbReference>
<feature type="region of interest" description="Disordered" evidence="8">
    <location>
        <begin position="236"/>
        <end position="320"/>
    </location>
</feature>
<dbReference type="RefSeq" id="XP_013164715.1">
    <property type="nucleotide sequence ID" value="XM_013309261.1"/>
</dbReference>
<dbReference type="GO" id="GO:0005634">
    <property type="term" value="C:nucleus"/>
    <property type="evidence" value="ECO:0007669"/>
    <property type="project" value="UniProtKB-SubCell"/>
</dbReference>
<dbReference type="CDD" id="cd18315">
    <property type="entry name" value="BTB_POZ_BAB-like"/>
    <property type="match status" value="1"/>
</dbReference>
<feature type="compositionally biased region" description="Basic and acidic residues" evidence="8">
    <location>
        <begin position="623"/>
        <end position="633"/>
    </location>
</feature>